<name>A0A1R4HJF3_9GAMM</name>
<dbReference type="OrthoDB" id="8538786at2"/>
<dbReference type="EMBL" id="FUKJ01000458">
    <property type="protein sequence ID" value="SJM96171.1"/>
    <property type="molecule type" value="Genomic_DNA"/>
</dbReference>
<evidence type="ECO:0000256" key="2">
    <source>
        <dbReference type="ARBA" id="ARBA00007430"/>
    </source>
</evidence>
<dbReference type="CDD" id="cd13127">
    <property type="entry name" value="MATE_tuaB_like"/>
    <property type="match status" value="1"/>
</dbReference>
<dbReference type="AlphaFoldDB" id="A0A1R4HJF3"/>
<dbReference type="PANTHER" id="PTHR30250:SF10">
    <property type="entry name" value="LIPOPOLYSACCHARIDE BIOSYNTHESIS PROTEIN WZXC"/>
    <property type="match status" value="1"/>
</dbReference>
<feature type="transmembrane region" description="Helical" evidence="7">
    <location>
        <begin position="80"/>
        <end position="103"/>
    </location>
</feature>
<comment type="similarity">
    <text evidence="2">Belongs to the polysaccharide synthase family.</text>
</comment>
<feature type="transmembrane region" description="Helical" evidence="7">
    <location>
        <begin position="289"/>
        <end position="309"/>
    </location>
</feature>
<feature type="transmembrane region" description="Helical" evidence="7">
    <location>
        <begin position="352"/>
        <end position="371"/>
    </location>
</feature>
<dbReference type="InterPro" id="IPR050833">
    <property type="entry name" value="Poly_Biosynth_Transport"/>
</dbReference>
<organism evidence="8 9">
    <name type="scientific">Crenothrix polyspora</name>
    <dbReference type="NCBI Taxonomy" id="360316"/>
    <lineage>
        <taxon>Bacteria</taxon>
        <taxon>Pseudomonadati</taxon>
        <taxon>Pseudomonadota</taxon>
        <taxon>Gammaproteobacteria</taxon>
        <taxon>Methylococcales</taxon>
        <taxon>Crenotrichaceae</taxon>
        <taxon>Crenothrix</taxon>
    </lineage>
</organism>
<dbReference type="Pfam" id="PF13440">
    <property type="entry name" value="Polysacc_synt_3"/>
    <property type="match status" value="1"/>
</dbReference>
<keyword evidence="4 7" id="KW-0812">Transmembrane</keyword>
<evidence type="ECO:0000313" key="8">
    <source>
        <dbReference type="EMBL" id="SJM96171.1"/>
    </source>
</evidence>
<sequence length="500" mass="55758">MDNISSKMAKGAAWMVGFKMLERSIGLVSTIILARLLEPGDFGLVAMATAFLGLLTLLTSFSFDVALIQKQDADRHLYDTAWTFNVIFGVLLALVLVATAIPLAQFYNEVRLEQILYVLAISTLLGGFGNIGPVAFRKDLQFHKEFYFLLAKKLMGFTVCMILAFTLRNYWALVWGTFAGRILEVLLSYRVHPYRPRFCLKGRKELFGFSGWLFLVNTIGFMCNRAPEFIIGKLVGTQALGLYNISNEIASLPTNELVQPINRVTFPAYSKLIDDDIGLANIFLKVQSIITLLALPIGTGIVLTAHLFVPILLGNKWLDTIPLIQLFSVYGTLMAVQSNASTVYLAKGKPKIQAFLAGFYMFMLLPIMFVLTGKNGIIGAVSSVLIALTIVTPISIWLSHRLLHLGFITLLGYLWRPVLATFSMAAVVFWLDTRLDLVPRLQLITIIIVGIIIYTLTILGLWMISGRKDGAESFIVNFLQTKLFKLPPKAYQNVKSNYKN</sequence>
<evidence type="ECO:0000313" key="9">
    <source>
        <dbReference type="Proteomes" id="UP000195442"/>
    </source>
</evidence>
<evidence type="ECO:0000256" key="6">
    <source>
        <dbReference type="ARBA" id="ARBA00023136"/>
    </source>
</evidence>
<evidence type="ECO:0000256" key="3">
    <source>
        <dbReference type="ARBA" id="ARBA00022475"/>
    </source>
</evidence>
<proteinExistence type="inferred from homology"/>
<accession>A0A1R4HJF3</accession>
<dbReference type="PANTHER" id="PTHR30250">
    <property type="entry name" value="PST FAMILY PREDICTED COLANIC ACID TRANSPORTER"/>
    <property type="match status" value="1"/>
</dbReference>
<evidence type="ECO:0000256" key="1">
    <source>
        <dbReference type="ARBA" id="ARBA00004651"/>
    </source>
</evidence>
<protein>
    <submittedName>
        <fullName evidence="8">Polysaccharide biosynthesis protein</fullName>
    </submittedName>
</protein>
<feature type="transmembrane region" description="Helical" evidence="7">
    <location>
        <begin position="20"/>
        <end position="37"/>
    </location>
</feature>
<feature type="transmembrane region" description="Helical" evidence="7">
    <location>
        <begin position="115"/>
        <end position="134"/>
    </location>
</feature>
<feature type="transmembrane region" description="Helical" evidence="7">
    <location>
        <begin position="377"/>
        <end position="398"/>
    </location>
</feature>
<keyword evidence="6 7" id="KW-0472">Membrane</keyword>
<keyword evidence="5 7" id="KW-1133">Transmembrane helix</keyword>
<feature type="transmembrane region" description="Helical" evidence="7">
    <location>
        <begin position="321"/>
        <end position="340"/>
    </location>
</feature>
<dbReference type="Proteomes" id="UP000195442">
    <property type="component" value="Unassembled WGS sequence"/>
</dbReference>
<comment type="subcellular location">
    <subcellularLocation>
        <location evidence="1">Cell membrane</location>
        <topology evidence="1">Multi-pass membrane protein</topology>
    </subcellularLocation>
</comment>
<feature type="transmembrane region" description="Helical" evidence="7">
    <location>
        <begin position="410"/>
        <end position="431"/>
    </location>
</feature>
<evidence type="ECO:0000256" key="5">
    <source>
        <dbReference type="ARBA" id="ARBA00022989"/>
    </source>
</evidence>
<dbReference type="GO" id="GO:0005886">
    <property type="term" value="C:plasma membrane"/>
    <property type="evidence" value="ECO:0007669"/>
    <property type="project" value="UniProtKB-SubCell"/>
</dbReference>
<feature type="transmembrane region" description="Helical" evidence="7">
    <location>
        <begin position="443"/>
        <end position="464"/>
    </location>
</feature>
<evidence type="ECO:0000256" key="7">
    <source>
        <dbReference type="SAM" id="Phobius"/>
    </source>
</evidence>
<gene>
    <name evidence="8" type="ORF">CRENPOLYSF2_900008</name>
</gene>
<keyword evidence="3" id="KW-1003">Cell membrane</keyword>
<feature type="transmembrane region" description="Helical" evidence="7">
    <location>
        <begin position="43"/>
        <end position="68"/>
    </location>
</feature>
<evidence type="ECO:0000256" key="4">
    <source>
        <dbReference type="ARBA" id="ARBA00022692"/>
    </source>
</evidence>
<keyword evidence="9" id="KW-1185">Reference proteome</keyword>
<reference evidence="9" key="1">
    <citation type="submission" date="2017-02" db="EMBL/GenBank/DDBJ databases">
        <authorList>
            <person name="Daims H."/>
        </authorList>
    </citation>
    <scope>NUCLEOTIDE SEQUENCE [LARGE SCALE GENOMIC DNA]</scope>
</reference>